<dbReference type="SUPFAM" id="SSF69118">
    <property type="entry name" value="AhpD-like"/>
    <property type="match status" value="1"/>
</dbReference>
<dbReference type="EMBL" id="BSDP01000001">
    <property type="protein sequence ID" value="GLI26581.1"/>
    <property type="molecule type" value="Genomic_DNA"/>
</dbReference>
<feature type="domain" description="AB hydrolase-1" evidence="2">
    <location>
        <begin position="23"/>
        <end position="256"/>
    </location>
</feature>
<dbReference type="Gene3D" id="1.20.1290.10">
    <property type="entry name" value="AhpD-like"/>
    <property type="match status" value="1"/>
</dbReference>
<dbReference type="RefSeq" id="WP_281882594.1">
    <property type="nucleotide sequence ID" value="NZ_BSDP01000001.1"/>
</dbReference>
<feature type="domain" description="Carboxymuconolactone decarboxylase-like" evidence="1">
    <location>
        <begin position="304"/>
        <end position="387"/>
    </location>
</feature>
<name>A0A9W6FNJ9_9MICO</name>
<organism evidence="3 4">
    <name type="scientific">Agromyces rhizosphaerae</name>
    <dbReference type="NCBI Taxonomy" id="88374"/>
    <lineage>
        <taxon>Bacteria</taxon>
        <taxon>Bacillati</taxon>
        <taxon>Actinomycetota</taxon>
        <taxon>Actinomycetes</taxon>
        <taxon>Micrococcales</taxon>
        <taxon>Microbacteriaceae</taxon>
        <taxon>Agromyces</taxon>
    </lineage>
</organism>
<dbReference type="Proteomes" id="UP001144396">
    <property type="component" value="Unassembled WGS sequence"/>
</dbReference>
<evidence type="ECO:0000259" key="2">
    <source>
        <dbReference type="Pfam" id="PF12697"/>
    </source>
</evidence>
<dbReference type="InterPro" id="IPR029058">
    <property type="entry name" value="AB_hydrolase_fold"/>
</dbReference>
<dbReference type="InterPro" id="IPR029032">
    <property type="entry name" value="AhpD-like"/>
</dbReference>
<evidence type="ECO:0000313" key="3">
    <source>
        <dbReference type="EMBL" id="GLI26581.1"/>
    </source>
</evidence>
<comment type="caution">
    <text evidence="3">The sequence shown here is derived from an EMBL/GenBank/DDBJ whole genome shotgun (WGS) entry which is preliminary data.</text>
</comment>
<dbReference type="Pfam" id="PF12697">
    <property type="entry name" value="Abhydrolase_6"/>
    <property type="match status" value="1"/>
</dbReference>
<dbReference type="PRINTS" id="PR00111">
    <property type="entry name" value="ABHYDROLASE"/>
</dbReference>
<dbReference type="PANTHER" id="PTHR33570">
    <property type="entry name" value="4-CARBOXYMUCONOLACTONE DECARBOXYLASE FAMILY PROTEIN"/>
    <property type="match status" value="1"/>
</dbReference>
<evidence type="ECO:0000313" key="4">
    <source>
        <dbReference type="Proteomes" id="UP001144396"/>
    </source>
</evidence>
<dbReference type="GO" id="GO:0051920">
    <property type="term" value="F:peroxiredoxin activity"/>
    <property type="evidence" value="ECO:0007669"/>
    <property type="project" value="InterPro"/>
</dbReference>
<dbReference type="InterPro" id="IPR052512">
    <property type="entry name" value="4CMD/NDH-1_regulator"/>
</dbReference>
<dbReference type="AlphaFoldDB" id="A0A9W6FNJ9"/>
<sequence length="412" mass="42450">MSVPVLRGSFAPGTVAAGTQPLLVLLPSLGTTTALWDGVVARLRADAAGARLRILRVDLPGHGASPVATEPFTIAELAEAVLAIVDEAGGGAFHVGGVSLGGTVALELAAAHPDRVRSLFDSCSGARIGTPDGWADRAASVRASGTASLVTGSAERWFAPGFLGADDGAGSRALHALVEIDDDSYARCAEALAGFDRTADLPAIDVPALLVSGQHDAVTTPASMQEMADAMPDAVHVELDDVSHLAVLEAPDAAADLLLGHILRTEAGAEASAAHARGMQTRRGVLGDAHVDRAIAGTTPETAAFQDFITRYAWGEIWSRPGLSRRERSIATLASLVTSGHEAELRMHVRAALRNGLSPDEISEVLLHTALYAGLPPVNGGLAIAREVFAEVAADEASDRASDPEPGSTDPH</sequence>
<accession>A0A9W6FNJ9</accession>
<reference evidence="3" key="1">
    <citation type="submission" date="2022-12" db="EMBL/GenBank/DDBJ databases">
        <title>Reference genome sequencing for broad-spectrum identification of bacterial and archaeal isolates by mass spectrometry.</title>
        <authorList>
            <person name="Sekiguchi Y."/>
            <person name="Tourlousse D.M."/>
        </authorList>
    </citation>
    <scope>NUCLEOTIDE SEQUENCE</scope>
    <source>
        <strain evidence="3">14</strain>
    </source>
</reference>
<protein>
    <submittedName>
        <fullName evidence="3">3-oxoadipate enol-lactonase</fullName>
    </submittedName>
</protein>
<dbReference type="Pfam" id="PF02627">
    <property type="entry name" value="CMD"/>
    <property type="match status" value="1"/>
</dbReference>
<proteinExistence type="predicted"/>
<dbReference type="PANTHER" id="PTHR33570:SF2">
    <property type="entry name" value="CARBOXYMUCONOLACTONE DECARBOXYLASE-LIKE DOMAIN-CONTAINING PROTEIN"/>
    <property type="match status" value="1"/>
</dbReference>
<dbReference type="SUPFAM" id="SSF53474">
    <property type="entry name" value="alpha/beta-Hydrolases"/>
    <property type="match status" value="1"/>
</dbReference>
<dbReference type="Gene3D" id="3.40.50.1820">
    <property type="entry name" value="alpha/beta hydrolase"/>
    <property type="match status" value="1"/>
</dbReference>
<dbReference type="InterPro" id="IPR000073">
    <property type="entry name" value="AB_hydrolase_1"/>
</dbReference>
<gene>
    <name evidence="3" type="ORF">ARHIZOSPH14_08230</name>
</gene>
<dbReference type="InterPro" id="IPR003779">
    <property type="entry name" value="CMD-like"/>
</dbReference>
<keyword evidence="4" id="KW-1185">Reference proteome</keyword>
<evidence type="ECO:0000259" key="1">
    <source>
        <dbReference type="Pfam" id="PF02627"/>
    </source>
</evidence>